<name>A0A8D8Z6U6_9HEMI</name>
<protein>
    <submittedName>
        <fullName evidence="2">Uncharacterized protein</fullName>
    </submittedName>
</protein>
<keyword evidence="1" id="KW-1133">Transmembrane helix</keyword>
<dbReference type="AlphaFoldDB" id="A0A8D8Z6U6"/>
<keyword evidence="1" id="KW-0472">Membrane</keyword>
<feature type="transmembrane region" description="Helical" evidence="1">
    <location>
        <begin position="6"/>
        <end position="28"/>
    </location>
</feature>
<sequence length="99" mass="12048">MFFFSYLLFFFLILYILNTFMCFVVPILEIMGLGRRECHIRITTDINTTPHYNRIVFLLYFFRINLSPFFRFSLLKIFIGLLLPLFDHNITILMDYEVE</sequence>
<evidence type="ECO:0000313" key="2">
    <source>
        <dbReference type="EMBL" id="CAG6741565.1"/>
    </source>
</evidence>
<accession>A0A8D8Z6U6</accession>
<reference evidence="2" key="1">
    <citation type="submission" date="2021-05" db="EMBL/GenBank/DDBJ databases">
        <authorList>
            <person name="Alioto T."/>
            <person name="Alioto T."/>
            <person name="Gomez Garrido J."/>
        </authorList>
    </citation>
    <scope>NUCLEOTIDE SEQUENCE</scope>
</reference>
<dbReference type="EMBL" id="HBUF01427478">
    <property type="protein sequence ID" value="CAG6741566.1"/>
    <property type="molecule type" value="Transcribed_RNA"/>
</dbReference>
<dbReference type="EMBL" id="HBUF01427477">
    <property type="protein sequence ID" value="CAG6741565.1"/>
    <property type="molecule type" value="Transcribed_RNA"/>
</dbReference>
<feature type="transmembrane region" description="Helical" evidence="1">
    <location>
        <begin position="69"/>
        <end position="86"/>
    </location>
</feature>
<evidence type="ECO:0000256" key="1">
    <source>
        <dbReference type="SAM" id="Phobius"/>
    </source>
</evidence>
<proteinExistence type="predicted"/>
<keyword evidence="1" id="KW-0812">Transmembrane</keyword>
<organism evidence="2">
    <name type="scientific">Cacopsylla melanoneura</name>
    <dbReference type="NCBI Taxonomy" id="428564"/>
    <lineage>
        <taxon>Eukaryota</taxon>
        <taxon>Metazoa</taxon>
        <taxon>Ecdysozoa</taxon>
        <taxon>Arthropoda</taxon>
        <taxon>Hexapoda</taxon>
        <taxon>Insecta</taxon>
        <taxon>Pterygota</taxon>
        <taxon>Neoptera</taxon>
        <taxon>Paraneoptera</taxon>
        <taxon>Hemiptera</taxon>
        <taxon>Sternorrhyncha</taxon>
        <taxon>Psylloidea</taxon>
        <taxon>Psyllidae</taxon>
        <taxon>Psyllinae</taxon>
        <taxon>Cacopsylla</taxon>
    </lineage>
</organism>